<evidence type="ECO:0000313" key="8">
    <source>
        <dbReference type="Proteomes" id="UP000068905"/>
    </source>
</evidence>
<evidence type="ECO:0000259" key="4">
    <source>
        <dbReference type="Pfam" id="PF00205"/>
    </source>
</evidence>
<dbReference type="GO" id="GO:0030976">
    <property type="term" value="F:thiamine pyrophosphate binding"/>
    <property type="evidence" value="ECO:0007669"/>
    <property type="project" value="InterPro"/>
</dbReference>
<dbReference type="InterPro" id="IPR011766">
    <property type="entry name" value="TPP_enzyme_TPP-bd"/>
</dbReference>
<dbReference type="InterPro" id="IPR029061">
    <property type="entry name" value="THDP-binding"/>
</dbReference>
<reference evidence="7 8" key="1">
    <citation type="journal article" date="2015" name="Genome Announc.">
        <title>Genome Sequence of 'Candidatus Thioglobus singularis' Strain PS1, a Mixotroph from the SUP05 Clade of Marine Gammaproteobacteria.</title>
        <authorList>
            <person name="Marshall K.T."/>
            <person name="Morris R.M."/>
        </authorList>
    </citation>
    <scope>NUCLEOTIDE SEQUENCE [LARGE SCALE GENOMIC DNA]</scope>
    <source>
        <strain evidence="7 8">PS1</strain>
    </source>
</reference>
<dbReference type="SUPFAM" id="SSF52467">
    <property type="entry name" value="DHS-like NAD/FAD-binding domain"/>
    <property type="match status" value="1"/>
</dbReference>
<dbReference type="PANTHER" id="PTHR18968:SF142">
    <property type="entry name" value="ACETOLACTATE SYNTHASE"/>
    <property type="match status" value="1"/>
</dbReference>
<dbReference type="Pfam" id="PF00205">
    <property type="entry name" value="TPP_enzyme_M"/>
    <property type="match status" value="1"/>
</dbReference>
<evidence type="ECO:0000259" key="6">
    <source>
        <dbReference type="Pfam" id="PF02776"/>
    </source>
</evidence>
<dbReference type="SUPFAM" id="SSF52518">
    <property type="entry name" value="Thiamin diphosphate-binding fold (THDP-binding)"/>
    <property type="match status" value="2"/>
</dbReference>
<evidence type="ECO:0000259" key="5">
    <source>
        <dbReference type="Pfam" id="PF02775"/>
    </source>
</evidence>
<dbReference type="STRING" id="1125411.W908_07050"/>
<dbReference type="GO" id="GO:0050660">
    <property type="term" value="F:flavin adenine dinucleotide binding"/>
    <property type="evidence" value="ECO:0007669"/>
    <property type="project" value="TreeGrafter"/>
</dbReference>
<evidence type="ECO:0000256" key="2">
    <source>
        <dbReference type="ARBA" id="ARBA00023052"/>
    </source>
</evidence>
<dbReference type="GO" id="GO:0009099">
    <property type="term" value="P:L-valine biosynthetic process"/>
    <property type="evidence" value="ECO:0007669"/>
    <property type="project" value="TreeGrafter"/>
</dbReference>
<dbReference type="RefSeq" id="WP_053820509.1">
    <property type="nucleotide sequence ID" value="NZ_CP006911.1"/>
</dbReference>
<keyword evidence="2 3" id="KW-0786">Thiamine pyrophosphate</keyword>
<proteinExistence type="inferred from homology"/>
<gene>
    <name evidence="7" type="ORF">W908_07050</name>
</gene>
<name>A0A0M5KYQ3_9GAMM</name>
<protein>
    <submittedName>
        <fullName evidence="7">Acetolactate synthase</fullName>
    </submittedName>
</protein>
<feature type="domain" description="Thiamine pyrophosphate enzyme central" evidence="4">
    <location>
        <begin position="201"/>
        <end position="337"/>
    </location>
</feature>
<dbReference type="Pfam" id="PF02775">
    <property type="entry name" value="TPP_enzyme_C"/>
    <property type="match status" value="1"/>
</dbReference>
<dbReference type="GO" id="GO:0005948">
    <property type="term" value="C:acetolactate synthase complex"/>
    <property type="evidence" value="ECO:0007669"/>
    <property type="project" value="TreeGrafter"/>
</dbReference>
<comment type="similarity">
    <text evidence="1 3">Belongs to the TPP enzyme family.</text>
</comment>
<dbReference type="Pfam" id="PF02776">
    <property type="entry name" value="TPP_enzyme_N"/>
    <property type="match status" value="1"/>
</dbReference>
<accession>A0A0M5KYQ3</accession>
<dbReference type="AlphaFoldDB" id="A0A0M5KYQ3"/>
<dbReference type="OrthoDB" id="9785953at2"/>
<dbReference type="GO" id="GO:0003984">
    <property type="term" value="F:acetolactate synthase activity"/>
    <property type="evidence" value="ECO:0007669"/>
    <property type="project" value="TreeGrafter"/>
</dbReference>
<evidence type="ECO:0000256" key="1">
    <source>
        <dbReference type="ARBA" id="ARBA00007812"/>
    </source>
</evidence>
<dbReference type="Proteomes" id="UP000068905">
    <property type="component" value="Chromosome"/>
</dbReference>
<dbReference type="PANTHER" id="PTHR18968">
    <property type="entry name" value="THIAMINE PYROPHOSPHATE ENZYMES"/>
    <property type="match status" value="1"/>
</dbReference>
<keyword evidence="8" id="KW-1185">Reference proteome</keyword>
<dbReference type="KEGG" id="tsn:W908_07050"/>
<feature type="domain" description="Thiamine pyrophosphate enzyme TPP-binding" evidence="5">
    <location>
        <begin position="412"/>
        <end position="551"/>
    </location>
</feature>
<dbReference type="GO" id="GO:0000287">
    <property type="term" value="F:magnesium ion binding"/>
    <property type="evidence" value="ECO:0007669"/>
    <property type="project" value="InterPro"/>
</dbReference>
<dbReference type="InterPro" id="IPR012000">
    <property type="entry name" value="Thiamin_PyroP_enz_cen_dom"/>
</dbReference>
<evidence type="ECO:0000313" key="7">
    <source>
        <dbReference type="EMBL" id="ALE02303.1"/>
    </source>
</evidence>
<dbReference type="Gene3D" id="3.40.50.970">
    <property type="match status" value="2"/>
</dbReference>
<sequence>MSETYRVADYIADFIEKIGVKNVFLLPGGGAMHLVDAVGKNRQIEVVACLHEQAAAISAEAYSRISENIGVAMVTTGPGATNAITAVAGAWIESVPLMIISGQCKRSDMLRDSPLRQKGVQEVDIVKMVKSITKYSKIVENPQEIRSVLEEAYHMAKDGRAGPVWIDVPLDVQGAPLSLENLPVWQNNNTDKVKDIPNKVIKDIQNLISNSERPLIIAGHGIRLANAAESFKDWVEELGVPVVSTWNALDLLPFNHPLYVGRPGVVALRGPNFAVQNCDLLISIGCRLDNIITAYNSKGFAREAKKIIVDVDSNEIKKLEMDIEISVVSDAGKFIDSIKKTKIKTSSGLKFWQDTCNDWKTRYGVNKGKPFPNKGEISHYHLANSLSNNIPEETLISTGSSGLAVEAFYTVFRNRVGQRVFLTSGLGAMGYGLPSAIGACFANNKKPMVAIESDGSLQLNIQELATVKAFNLPIVLVVMNNDGYASIRNTQRNYFEERYVGTGPESGLVLPDLEKLSFTYNIQFEKVIDASELDETLQKCIGSNQPVIIDVRLVKNEVLLPKVSALPQKDGSIYSMPLEDMTPLLPLKILESEMIISLLDISRNANRDN</sequence>
<dbReference type="FunFam" id="3.40.50.970:FF:000007">
    <property type="entry name" value="Acetolactate synthase"/>
    <property type="match status" value="1"/>
</dbReference>
<dbReference type="GO" id="GO:0009097">
    <property type="term" value="P:isoleucine biosynthetic process"/>
    <property type="evidence" value="ECO:0007669"/>
    <property type="project" value="TreeGrafter"/>
</dbReference>
<evidence type="ECO:0000256" key="3">
    <source>
        <dbReference type="RuleBase" id="RU362132"/>
    </source>
</evidence>
<dbReference type="InterPro" id="IPR029035">
    <property type="entry name" value="DHS-like_NAD/FAD-binding_dom"/>
</dbReference>
<organism evidence="7 8">
    <name type="scientific">Candidatus Pseudothioglobus singularis PS1</name>
    <dbReference type="NCBI Taxonomy" id="1125411"/>
    <lineage>
        <taxon>Bacteria</taxon>
        <taxon>Pseudomonadati</taxon>
        <taxon>Pseudomonadota</taxon>
        <taxon>Gammaproteobacteria</taxon>
        <taxon>Candidatus Pseudothioglobaceae</taxon>
        <taxon>Candidatus Pseudothioglobus</taxon>
    </lineage>
</organism>
<dbReference type="EMBL" id="CP006911">
    <property type="protein sequence ID" value="ALE02303.1"/>
    <property type="molecule type" value="Genomic_DNA"/>
</dbReference>
<dbReference type="Gene3D" id="3.40.50.1220">
    <property type="entry name" value="TPP-binding domain"/>
    <property type="match status" value="1"/>
</dbReference>
<feature type="domain" description="Thiamine pyrophosphate enzyme N-terminal TPP-binding" evidence="6">
    <location>
        <begin position="6"/>
        <end position="128"/>
    </location>
</feature>
<dbReference type="CDD" id="cd07035">
    <property type="entry name" value="TPP_PYR_POX_like"/>
    <property type="match status" value="1"/>
</dbReference>
<dbReference type="InterPro" id="IPR012001">
    <property type="entry name" value="Thiamin_PyroP_enz_TPP-bd_dom"/>
</dbReference>
<dbReference type="PATRIC" id="fig|1125411.7.peg.1389"/>
<dbReference type="InterPro" id="IPR045229">
    <property type="entry name" value="TPP_enz"/>
</dbReference>